<dbReference type="Gene3D" id="3.40.470.10">
    <property type="entry name" value="Uracil-DNA glycosylase-like domain"/>
    <property type="match status" value="1"/>
</dbReference>
<dbReference type="InterPro" id="IPR047124">
    <property type="entry name" value="HI_0220.2"/>
</dbReference>
<dbReference type="Pfam" id="PF03167">
    <property type="entry name" value="UDG"/>
    <property type="match status" value="1"/>
</dbReference>
<dbReference type="SUPFAM" id="SSF52141">
    <property type="entry name" value="Uracil-DNA glycosylase-like"/>
    <property type="match status" value="1"/>
</dbReference>
<dbReference type="EMBL" id="JBHSUS010000001">
    <property type="protein sequence ID" value="MFC6440621.1"/>
    <property type="molecule type" value="Genomic_DNA"/>
</dbReference>
<feature type="domain" description="Uracil-DNA glycosylase-like" evidence="1">
    <location>
        <begin position="8"/>
        <end position="163"/>
    </location>
</feature>
<reference evidence="3" key="1">
    <citation type="journal article" date="2019" name="Int. J. Syst. Evol. Microbiol.">
        <title>The Global Catalogue of Microorganisms (GCM) 10K type strain sequencing project: providing services to taxonomists for standard genome sequencing and annotation.</title>
        <authorList>
            <consortium name="The Broad Institute Genomics Platform"/>
            <consortium name="The Broad Institute Genome Sequencing Center for Infectious Disease"/>
            <person name="Wu L."/>
            <person name="Ma J."/>
        </authorList>
    </citation>
    <scope>NUCLEOTIDE SEQUENCE [LARGE SCALE GENOMIC DNA]</scope>
    <source>
        <strain evidence="3">CGMCC 1.16031</strain>
    </source>
</reference>
<dbReference type="InterPro" id="IPR005122">
    <property type="entry name" value="Uracil-DNA_glycosylase-like"/>
</dbReference>
<evidence type="ECO:0000259" key="1">
    <source>
        <dbReference type="SMART" id="SM00986"/>
    </source>
</evidence>
<organism evidence="2 3">
    <name type="scientific">Pseudobowmanella zhangzhouensis</name>
    <dbReference type="NCBI Taxonomy" id="1537679"/>
    <lineage>
        <taxon>Bacteria</taxon>
        <taxon>Pseudomonadati</taxon>
        <taxon>Pseudomonadota</taxon>
        <taxon>Gammaproteobacteria</taxon>
        <taxon>Alteromonadales</taxon>
        <taxon>Alteromonadaceae</taxon>
    </lineage>
</organism>
<dbReference type="RefSeq" id="WP_371414283.1">
    <property type="nucleotide sequence ID" value="NZ_JBHSUS010000001.1"/>
</dbReference>
<name>A0ABW1XLX1_9ALTE</name>
<keyword evidence="3" id="KW-1185">Reference proteome</keyword>
<dbReference type="Proteomes" id="UP001596364">
    <property type="component" value="Unassembled WGS sequence"/>
</dbReference>
<dbReference type="PANTHER" id="PTHR42160:SF1">
    <property type="entry name" value="URACIL-DNA GLYCOSYLASE SUPERFAMILY PROTEIN"/>
    <property type="match status" value="1"/>
</dbReference>
<proteinExistence type="predicted"/>
<accession>A0ABW1XLX1</accession>
<gene>
    <name evidence="2" type="ORF">ACFP85_10755</name>
</gene>
<evidence type="ECO:0000313" key="2">
    <source>
        <dbReference type="EMBL" id="MFC6440621.1"/>
    </source>
</evidence>
<dbReference type="SMART" id="SM00986">
    <property type="entry name" value="UDG"/>
    <property type="match status" value="1"/>
</dbReference>
<evidence type="ECO:0000313" key="3">
    <source>
        <dbReference type="Proteomes" id="UP001596364"/>
    </source>
</evidence>
<dbReference type="InterPro" id="IPR036895">
    <property type="entry name" value="Uracil-DNA_glycosylase-like_sf"/>
</dbReference>
<comment type="caution">
    <text evidence="2">The sequence shown here is derived from an EMBL/GenBank/DDBJ whole genome shotgun (WGS) entry which is preliminary data.</text>
</comment>
<sequence>MPFSPQPIIQLDPKASILIIGHAPGMAAHKSATPWRDPSGVRLRDWMGISEQQFYDASQVAIMPMGFCYPGKGRSGDLPPRKECAPQWHNRTLAKLPNVKLTLIIGSYAQAYYLGNASSLTDKVKSAAQFLPANFPLPHPSPRNNLWLARHPWFERDILPTLRANVQSALGNI</sequence>
<dbReference type="SMART" id="SM00987">
    <property type="entry name" value="UreE_C"/>
    <property type="match status" value="1"/>
</dbReference>
<protein>
    <submittedName>
        <fullName evidence="2">Uracil-DNA glycosylase family protein</fullName>
    </submittedName>
</protein>
<dbReference type="CDD" id="cd10033">
    <property type="entry name" value="UDG_like"/>
    <property type="match status" value="1"/>
</dbReference>
<dbReference type="PANTHER" id="PTHR42160">
    <property type="entry name" value="URACIL-DNA GLYCOSYLASE SUPERFAMILY PROTEIN"/>
    <property type="match status" value="1"/>
</dbReference>